<keyword evidence="4" id="KW-1133">Transmembrane helix</keyword>
<feature type="transmembrane region" description="Helical" evidence="4">
    <location>
        <begin position="155"/>
        <end position="174"/>
    </location>
</feature>
<evidence type="ECO:0000313" key="6">
    <source>
        <dbReference type="EMBL" id="RGE45802.1"/>
    </source>
</evidence>
<dbReference type="PANTHER" id="PTHR45138:SF9">
    <property type="entry name" value="DIGUANYLATE CYCLASE DGCM-RELATED"/>
    <property type="match status" value="1"/>
</dbReference>
<feature type="transmembrane region" description="Helical" evidence="4">
    <location>
        <begin position="194"/>
        <end position="213"/>
    </location>
</feature>
<evidence type="ECO:0000313" key="7">
    <source>
        <dbReference type="Proteomes" id="UP000261948"/>
    </source>
</evidence>
<dbReference type="InterPro" id="IPR029787">
    <property type="entry name" value="Nucleotide_cyclase"/>
</dbReference>
<feature type="transmembrane region" description="Helical" evidence="4">
    <location>
        <begin position="124"/>
        <end position="143"/>
    </location>
</feature>
<dbReference type="SMART" id="SM00267">
    <property type="entry name" value="GGDEF"/>
    <property type="match status" value="1"/>
</dbReference>
<dbReference type="OrthoDB" id="9813903at2"/>
<keyword evidence="7" id="KW-1185">Reference proteome</keyword>
<feature type="transmembrane region" description="Helical" evidence="4">
    <location>
        <begin position="62"/>
        <end position="81"/>
    </location>
</feature>
<evidence type="ECO:0000259" key="5">
    <source>
        <dbReference type="PROSITE" id="PS50887"/>
    </source>
</evidence>
<dbReference type="Gene3D" id="3.30.70.270">
    <property type="match status" value="1"/>
</dbReference>
<comment type="caution">
    <text evidence="6">The sequence shown here is derived from an EMBL/GenBank/DDBJ whole genome shotgun (WGS) entry which is preliminary data.</text>
</comment>
<keyword evidence="4" id="KW-0472">Membrane</keyword>
<comment type="catalytic activity">
    <reaction evidence="2">
        <text>2 GTP = 3',3'-c-di-GMP + 2 diphosphate</text>
        <dbReference type="Rhea" id="RHEA:24898"/>
        <dbReference type="ChEBI" id="CHEBI:33019"/>
        <dbReference type="ChEBI" id="CHEBI:37565"/>
        <dbReference type="ChEBI" id="CHEBI:58805"/>
        <dbReference type="EC" id="2.7.7.65"/>
    </reaction>
</comment>
<evidence type="ECO:0000256" key="3">
    <source>
        <dbReference type="SAM" id="MobiDB-lite"/>
    </source>
</evidence>
<proteinExistence type="predicted"/>
<dbReference type="EC" id="2.7.7.65" evidence="1"/>
<dbReference type="Proteomes" id="UP000261948">
    <property type="component" value="Unassembled WGS sequence"/>
</dbReference>
<feature type="region of interest" description="Disordered" evidence="3">
    <location>
        <begin position="395"/>
        <end position="425"/>
    </location>
</feature>
<feature type="transmembrane region" description="Helical" evidence="4">
    <location>
        <begin position="6"/>
        <end position="27"/>
    </location>
</feature>
<dbReference type="PANTHER" id="PTHR45138">
    <property type="entry name" value="REGULATORY COMPONENTS OF SENSORY TRANSDUCTION SYSTEM"/>
    <property type="match status" value="1"/>
</dbReference>
<dbReference type="InterPro" id="IPR000160">
    <property type="entry name" value="GGDEF_dom"/>
</dbReference>
<feature type="domain" description="GGDEF" evidence="5">
    <location>
        <begin position="255"/>
        <end position="387"/>
    </location>
</feature>
<dbReference type="SUPFAM" id="SSF55073">
    <property type="entry name" value="Nucleotide cyclase"/>
    <property type="match status" value="1"/>
</dbReference>
<reference evidence="6 7" key="1">
    <citation type="submission" date="2018-08" db="EMBL/GenBank/DDBJ databases">
        <title>Comamonas testosteroni strain SWCO2.</title>
        <authorList>
            <person name="Jiang N."/>
            <person name="Zhang X.Z."/>
        </authorList>
    </citation>
    <scope>NUCLEOTIDE SEQUENCE [LARGE SCALE GENOMIC DNA]</scope>
    <source>
        <strain evidence="6 7">SWCO2</strain>
    </source>
</reference>
<dbReference type="NCBIfam" id="TIGR00254">
    <property type="entry name" value="GGDEF"/>
    <property type="match status" value="1"/>
</dbReference>
<name>A0A373FQI6_COMTE</name>
<dbReference type="Pfam" id="PF00990">
    <property type="entry name" value="GGDEF"/>
    <property type="match status" value="1"/>
</dbReference>
<dbReference type="PROSITE" id="PS50887">
    <property type="entry name" value="GGDEF"/>
    <property type="match status" value="1"/>
</dbReference>
<organism evidence="6 7">
    <name type="scientific">Comamonas testosteroni</name>
    <name type="common">Pseudomonas testosteroni</name>
    <dbReference type="NCBI Taxonomy" id="285"/>
    <lineage>
        <taxon>Bacteria</taxon>
        <taxon>Pseudomonadati</taxon>
        <taxon>Pseudomonadota</taxon>
        <taxon>Betaproteobacteria</taxon>
        <taxon>Burkholderiales</taxon>
        <taxon>Comamonadaceae</taxon>
        <taxon>Comamonas</taxon>
    </lineage>
</organism>
<dbReference type="InterPro" id="IPR050469">
    <property type="entry name" value="Diguanylate_Cyclase"/>
</dbReference>
<dbReference type="AlphaFoldDB" id="A0A373FQI6"/>
<gene>
    <name evidence="6" type="ORF">DZC30_07640</name>
</gene>
<feature type="transmembrane region" description="Helical" evidence="4">
    <location>
        <begin position="97"/>
        <end position="118"/>
    </location>
</feature>
<evidence type="ECO:0000256" key="4">
    <source>
        <dbReference type="SAM" id="Phobius"/>
    </source>
</evidence>
<sequence>MPQLDFFSMTMAVTINLMTVAFAVPWFMGQKISAAVRRGQQFLLLQGLAWLFILTAGRFPDFLVNALFACSAATLSMSALWQLSKAIRGWLGPRNPVLIRMVAALCVIGLVGMLVLIQSKPYRLAWYSVFYGLAIETMTWMVLYPRQPVQKAWRYLLFTIGQCMAVMMLVRSYITLQTPWLQTFTENSAANAPLSMVAPLLSSLLVVSILMAWRDETQRSSLEHNQEDPLTGLPHRHTLTRQAQGMLRRSQRANLPLSMVLLDMDQFKYVNSQRGYRVGNEALQLLSMVLQKQMRADELAARWHGETFCLLVHADESGVQSLFTRLKSAVQLGLQHELKLSLDFSAGCVHVPEVWDELTFEELASEATRALHKAKKDGHGGLKITTLLAPRHLSAPAAPTAPAPAAASEPSPAPAVSQEAAVSQF</sequence>
<accession>A0A373FQI6</accession>
<dbReference type="CDD" id="cd01949">
    <property type="entry name" value="GGDEF"/>
    <property type="match status" value="1"/>
</dbReference>
<dbReference type="InterPro" id="IPR043128">
    <property type="entry name" value="Rev_trsase/Diguanyl_cyclase"/>
</dbReference>
<evidence type="ECO:0000256" key="1">
    <source>
        <dbReference type="ARBA" id="ARBA00012528"/>
    </source>
</evidence>
<keyword evidence="4" id="KW-0812">Transmembrane</keyword>
<protein>
    <recommendedName>
        <fullName evidence="1">diguanylate cyclase</fullName>
        <ecNumber evidence="1">2.7.7.65</ecNumber>
    </recommendedName>
</protein>
<feature type="transmembrane region" description="Helical" evidence="4">
    <location>
        <begin position="39"/>
        <end position="56"/>
    </location>
</feature>
<dbReference type="GO" id="GO:0052621">
    <property type="term" value="F:diguanylate cyclase activity"/>
    <property type="evidence" value="ECO:0007669"/>
    <property type="project" value="UniProtKB-EC"/>
</dbReference>
<evidence type="ECO:0000256" key="2">
    <source>
        <dbReference type="ARBA" id="ARBA00034247"/>
    </source>
</evidence>
<dbReference type="EMBL" id="QURR01000007">
    <property type="protein sequence ID" value="RGE45802.1"/>
    <property type="molecule type" value="Genomic_DNA"/>
</dbReference>